<dbReference type="AlphaFoldDB" id="A0AAW0A7B9"/>
<evidence type="ECO:0000313" key="1">
    <source>
        <dbReference type="EMBL" id="KAK7001759.1"/>
    </source>
</evidence>
<organism evidence="1 3">
    <name type="scientific">Favolaschia claudopus</name>
    <dbReference type="NCBI Taxonomy" id="2862362"/>
    <lineage>
        <taxon>Eukaryota</taxon>
        <taxon>Fungi</taxon>
        <taxon>Dikarya</taxon>
        <taxon>Basidiomycota</taxon>
        <taxon>Agaricomycotina</taxon>
        <taxon>Agaricomycetes</taxon>
        <taxon>Agaricomycetidae</taxon>
        <taxon>Agaricales</taxon>
        <taxon>Marasmiineae</taxon>
        <taxon>Mycenaceae</taxon>
        <taxon>Favolaschia</taxon>
    </lineage>
</organism>
<gene>
    <name evidence="1" type="ORF">R3P38DRAFT_3216040</name>
    <name evidence="2" type="ORF">R3P38DRAFT_3216046</name>
</gene>
<dbReference type="EMBL" id="JAWWNJ010000081">
    <property type="protein sequence ID" value="KAK7001759.1"/>
    <property type="molecule type" value="Genomic_DNA"/>
</dbReference>
<keyword evidence="3" id="KW-1185">Reference proteome</keyword>
<reference evidence="1 3" key="1">
    <citation type="journal article" date="2024" name="J Genomics">
        <title>Draft genome sequencing and assembly of Favolaschia claudopus CIRM-BRFM 2984 isolated from oak limbs.</title>
        <authorList>
            <person name="Navarro D."/>
            <person name="Drula E."/>
            <person name="Chaduli D."/>
            <person name="Cazenave R."/>
            <person name="Ahrendt S."/>
            <person name="Wang J."/>
            <person name="Lipzen A."/>
            <person name="Daum C."/>
            <person name="Barry K."/>
            <person name="Grigoriev I.V."/>
            <person name="Favel A."/>
            <person name="Rosso M.N."/>
            <person name="Martin F."/>
        </authorList>
    </citation>
    <scope>NUCLEOTIDE SEQUENCE [LARGE SCALE GENOMIC DNA]</scope>
    <source>
        <strain evidence="1 3">CIRM-BRFM 2984</strain>
    </source>
</reference>
<protein>
    <submittedName>
        <fullName evidence="1">Uncharacterized protein</fullName>
    </submittedName>
</protein>
<evidence type="ECO:0000313" key="2">
    <source>
        <dbReference type="EMBL" id="KAK7001765.1"/>
    </source>
</evidence>
<sequence length="538" mass="60783">MPTFVLQETTWVLIKYMRHYIEGHTPVRWLLSRSVKLLNEFQVWPAIKKGWLYPDGWSVGRRVWVGIPVCLGLKDARKATETEFALWIDTARGGIRGTLNGNVSSIRIDRFPFDEPRDLKHSFTVIVAEQTDGERFEYPENRLINELVPELPAPWRGNVVVLKHGSTSAKKIINIVETDVALVEAIIKRVIRDGLVGYRKRYMSGLRKRVKRAQTSSASAPSPPQRPHAAAFMAVDDVRHHMLSYVDLVSLTTYASCSQLARTDLTVLARQRVLRYTRPFFDGETALRCFFHSLEDQKAWIVGSVALAALSFTCDFAIPKNLNIIGPYKDEETWPAVMCGALGFSLVSSELCSGQYAMLGKRFLVFVHPKLPGRRVTVTTSADVDFYELFLRATSTLRMNAISAQEIICTYVELTSEFKGVQSFETAFTEPIMPLGPFNDNGQTLPRFNATFPYSPFPHHVMLYGTTYSLGRPCGNACPARRRWSTNIRGIGHWRWGGYDELFCDADEILAAMGDSDITYGTGVLCRNPLCENVSRWK</sequence>
<dbReference type="EMBL" id="JAWWNJ010000081">
    <property type="protein sequence ID" value="KAK7001765.1"/>
    <property type="molecule type" value="Genomic_DNA"/>
</dbReference>
<accession>A0AAW0A7B9</accession>
<dbReference type="Proteomes" id="UP001362999">
    <property type="component" value="Unassembled WGS sequence"/>
</dbReference>
<name>A0AAW0A7B9_9AGAR</name>
<comment type="caution">
    <text evidence="1">The sequence shown here is derived from an EMBL/GenBank/DDBJ whole genome shotgun (WGS) entry which is preliminary data.</text>
</comment>
<proteinExistence type="predicted"/>
<evidence type="ECO:0000313" key="3">
    <source>
        <dbReference type="Proteomes" id="UP001362999"/>
    </source>
</evidence>